<protein>
    <submittedName>
        <fullName evidence="1">HAD family hydrolase</fullName>
    </submittedName>
</protein>
<dbReference type="GO" id="GO:0006281">
    <property type="term" value="P:DNA repair"/>
    <property type="evidence" value="ECO:0007669"/>
    <property type="project" value="TreeGrafter"/>
</dbReference>
<accession>A0A7M1LG86</accession>
<dbReference type="EMBL" id="CP063078">
    <property type="protein sequence ID" value="QOQ87609.1"/>
    <property type="molecule type" value="Genomic_DNA"/>
</dbReference>
<dbReference type="OrthoDB" id="9807630at2"/>
<dbReference type="InterPro" id="IPR050155">
    <property type="entry name" value="HAD-like_hydrolase_sf"/>
</dbReference>
<dbReference type="AlphaFoldDB" id="A0A7M1LG86"/>
<dbReference type="InterPro" id="IPR023198">
    <property type="entry name" value="PGP-like_dom2"/>
</dbReference>
<dbReference type="PANTHER" id="PTHR43434:SF13">
    <property type="entry name" value="PHOSPHOGLYCOLATE PHOSPHATASE"/>
    <property type="match status" value="1"/>
</dbReference>
<evidence type="ECO:0000313" key="2">
    <source>
        <dbReference type="Proteomes" id="UP000594749"/>
    </source>
</evidence>
<dbReference type="InterPro" id="IPR036412">
    <property type="entry name" value="HAD-like_sf"/>
</dbReference>
<organism evidence="1 2">
    <name type="scientific">Campylobacter corcagiensis</name>
    <dbReference type="NCBI Taxonomy" id="1448857"/>
    <lineage>
        <taxon>Bacteria</taxon>
        <taxon>Pseudomonadati</taxon>
        <taxon>Campylobacterota</taxon>
        <taxon>Epsilonproteobacteria</taxon>
        <taxon>Campylobacterales</taxon>
        <taxon>Campylobacteraceae</taxon>
        <taxon>Campylobacter</taxon>
    </lineage>
</organism>
<keyword evidence="1" id="KW-0378">Hydrolase</keyword>
<dbReference type="Gene3D" id="3.40.50.1000">
    <property type="entry name" value="HAD superfamily/HAD-like"/>
    <property type="match status" value="1"/>
</dbReference>
<name>A0A7M1LG86_9BACT</name>
<dbReference type="GO" id="GO:0008967">
    <property type="term" value="F:phosphoglycolate phosphatase activity"/>
    <property type="evidence" value="ECO:0007669"/>
    <property type="project" value="TreeGrafter"/>
</dbReference>
<dbReference type="SUPFAM" id="SSF56784">
    <property type="entry name" value="HAD-like"/>
    <property type="match status" value="1"/>
</dbReference>
<dbReference type="InterPro" id="IPR023214">
    <property type="entry name" value="HAD_sf"/>
</dbReference>
<dbReference type="InterPro" id="IPR041492">
    <property type="entry name" value="HAD_2"/>
</dbReference>
<dbReference type="RefSeq" id="WP_025803177.1">
    <property type="nucleotide sequence ID" value="NZ_CP053842.1"/>
</dbReference>
<dbReference type="Pfam" id="PF13419">
    <property type="entry name" value="HAD_2"/>
    <property type="match status" value="1"/>
</dbReference>
<dbReference type="Gene3D" id="1.10.150.240">
    <property type="entry name" value="Putative phosphatase, domain 2"/>
    <property type="match status" value="1"/>
</dbReference>
<dbReference type="PANTHER" id="PTHR43434">
    <property type="entry name" value="PHOSPHOGLYCOLATE PHOSPHATASE"/>
    <property type="match status" value="1"/>
</dbReference>
<dbReference type="SFLD" id="SFLDG01129">
    <property type="entry name" value="C1.5:_HAD__Beta-PGM__Phosphata"/>
    <property type="match status" value="1"/>
</dbReference>
<reference evidence="1 2" key="1">
    <citation type="submission" date="2020-10" db="EMBL/GenBank/DDBJ databases">
        <title>Campylobacter and Helicobacter PacBio genomes.</title>
        <authorList>
            <person name="Lane C."/>
        </authorList>
    </citation>
    <scope>NUCLEOTIDE SEQUENCE [LARGE SCALE GENOMIC DNA]</scope>
    <source>
        <strain evidence="1 2">2016D-0077</strain>
    </source>
</reference>
<sequence>MIFFDYDGVLVDSLNLCISSCKFAAKKLNFKGNFPENPYLNLNPVTYHEVARRLNLDGNEFDRLATSYVNKNLNSLKLFKGAKETLEILSKKHTLFVISSTKKEVVQNSLKNKGILNYFKEIYGGTDISKQKRLEIYATKNSIMIGDSISDMNAAKGAGVYAIGALWGWQSADMLKDGDVLVKDYAELLEAIRAFYN</sequence>
<dbReference type="SFLD" id="SFLDS00003">
    <property type="entry name" value="Haloacid_Dehalogenase"/>
    <property type="match status" value="1"/>
</dbReference>
<dbReference type="Proteomes" id="UP000594749">
    <property type="component" value="Chromosome"/>
</dbReference>
<evidence type="ECO:0000313" key="1">
    <source>
        <dbReference type="EMBL" id="QOQ87609.1"/>
    </source>
</evidence>
<proteinExistence type="predicted"/>
<dbReference type="GO" id="GO:0005829">
    <property type="term" value="C:cytosol"/>
    <property type="evidence" value="ECO:0007669"/>
    <property type="project" value="TreeGrafter"/>
</dbReference>
<gene>
    <name evidence="1" type="ORF">IMC76_02015</name>
</gene>
<keyword evidence="2" id="KW-1185">Reference proteome</keyword>